<keyword evidence="2" id="KW-1185">Reference proteome</keyword>
<reference evidence="1 2" key="1">
    <citation type="journal article" date="2019" name="Sci. Rep.">
        <title>A high-quality genome of Eragrostis curvula grass provides insights into Poaceae evolution and supports new strategies to enhance forage quality.</title>
        <authorList>
            <person name="Carballo J."/>
            <person name="Santos B.A.C.M."/>
            <person name="Zappacosta D."/>
            <person name="Garbus I."/>
            <person name="Selva J.P."/>
            <person name="Gallo C.A."/>
            <person name="Diaz A."/>
            <person name="Albertini E."/>
            <person name="Caccamo M."/>
            <person name="Echenique V."/>
        </authorList>
    </citation>
    <scope>NUCLEOTIDE SEQUENCE [LARGE SCALE GENOMIC DNA]</scope>
    <source>
        <strain evidence="2">cv. Victoria</strain>
        <tissue evidence="1">Leaf</tissue>
    </source>
</reference>
<gene>
    <name evidence="1" type="ORF">EJB05_50025</name>
</gene>
<organism evidence="1 2">
    <name type="scientific">Eragrostis curvula</name>
    <name type="common">weeping love grass</name>
    <dbReference type="NCBI Taxonomy" id="38414"/>
    <lineage>
        <taxon>Eukaryota</taxon>
        <taxon>Viridiplantae</taxon>
        <taxon>Streptophyta</taxon>
        <taxon>Embryophyta</taxon>
        <taxon>Tracheophyta</taxon>
        <taxon>Spermatophyta</taxon>
        <taxon>Magnoliopsida</taxon>
        <taxon>Liliopsida</taxon>
        <taxon>Poales</taxon>
        <taxon>Poaceae</taxon>
        <taxon>PACMAD clade</taxon>
        <taxon>Chloridoideae</taxon>
        <taxon>Eragrostideae</taxon>
        <taxon>Eragrostidinae</taxon>
        <taxon>Eragrostis</taxon>
    </lineage>
</organism>
<evidence type="ECO:0000313" key="1">
    <source>
        <dbReference type="EMBL" id="TVU04396.1"/>
    </source>
</evidence>
<dbReference type="Gramene" id="TVU04396">
    <property type="protein sequence ID" value="TVU04396"/>
    <property type="gene ID" value="EJB05_50025"/>
</dbReference>
<sequence length="135" mass="14899">MEAACKDDGVGTIGSLASALSVSVYTFQDAESGEPQWVKWDGQSLADRVLFLGQPGSFAMDAAQFGMSGRGCAYFVDRSLLYGGIWSKMVVVRCRLFRYNFHNGRSELVEQLLEDWNDTACMWLSPQPAISPTEV</sequence>
<accession>A0A5J9SZ84</accession>
<protein>
    <submittedName>
        <fullName evidence="1">Uncharacterized protein</fullName>
    </submittedName>
</protein>
<proteinExistence type="predicted"/>
<comment type="caution">
    <text evidence="1">The sequence shown here is derived from an EMBL/GenBank/DDBJ whole genome shotgun (WGS) entry which is preliminary data.</text>
</comment>
<dbReference type="EMBL" id="RWGY01000061">
    <property type="protein sequence ID" value="TVU04396.1"/>
    <property type="molecule type" value="Genomic_DNA"/>
</dbReference>
<dbReference type="Proteomes" id="UP000324897">
    <property type="component" value="Unassembled WGS sequence"/>
</dbReference>
<name>A0A5J9SZ84_9POAL</name>
<evidence type="ECO:0000313" key="2">
    <source>
        <dbReference type="Proteomes" id="UP000324897"/>
    </source>
</evidence>
<dbReference type="OrthoDB" id="694843at2759"/>
<dbReference type="AlphaFoldDB" id="A0A5J9SZ84"/>
<feature type="non-terminal residue" evidence="1">
    <location>
        <position position="1"/>
    </location>
</feature>